<proteinExistence type="predicted"/>
<dbReference type="SUPFAM" id="SSF50249">
    <property type="entry name" value="Nucleic acid-binding proteins"/>
    <property type="match status" value="1"/>
</dbReference>
<reference evidence="2" key="1">
    <citation type="submission" date="2016-11" db="EMBL/GenBank/DDBJ databases">
        <authorList>
            <person name="Guldener U."/>
        </authorList>
    </citation>
    <scope>NUCLEOTIDE SEQUENCE [LARGE SCALE GENOMIC DNA]</scope>
</reference>
<dbReference type="InterPro" id="IPR012340">
    <property type="entry name" value="NA-bd_OB-fold"/>
</dbReference>
<dbReference type="EMBL" id="FQNF01000006">
    <property type="protein sequence ID" value="SGZ38328.1"/>
    <property type="molecule type" value="Genomic_DNA"/>
</dbReference>
<dbReference type="OrthoDB" id="25571at2759"/>
<evidence type="ECO:0000313" key="2">
    <source>
        <dbReference type="Proteomes" id="UP000183365"/>
    </source>
</evidence>
<keyword evidence="2" id="KW-1185">Reference proteome</keyword>
<dbReference type="Gene3D" id="2.40.50.140">
    <property type="entry name" value="Nucleic acid-binding proteins"/>
    <property type="match status" value="1"/>
</dbReference>
<accession>A0A1L0AW41</accession>
<evidence type="ECO:0008006" key="3">
    <source>
        <dbReference type="Google" id="ProtNLM"/>
    </source>
</evidence>
<protein>
    <recommendedName>
        <fullName evidence="3">Replication protein A C-terminal domain-containing protein</fullName>
    </recommendedName>
</protein>
<name>A0A1L0AW41_9ASCO</name>
<dbReference type="AlphaFoldDB" id="A0A1L0AW41"/>
<dbReference type="Proteomes" id="UP000183365">
    <property type="component" value="Unassembled WGS sequence"/>
</dbReference>
<dbReference type="VEuPathDB" id="FungiDB:HGUI_00528"/>
<gene>
    <name evidence="1" type="ORF">HGUI_00528</name>
</gene>
<evidence type="ECO:0000313" key="1">
    <source>
        <dbReference type="EMBL" id="SGZ38328.1"/>
    </source>
</evidence>
<sequence>MSFANDSFDNFGGGFTENTDQVQVVTKRLAKPISVGMLNWCKNYSSMPDKNNDFASQSFNEMNLAPSVIKYEDMEINNVLFSGFISDLSIQPGFNVYRIDDSSGSYDVRYYKQNDAGIIGGDQEDEFLDHEEEVNKEDEIDNKFRKKDLVRVSGATKLSNNNVNLSYVRMQKVMNYNAHIDMLLEACQQFAISKHLLNEYGDLPNGSSVQSGSSKSQKNLFLDTTLSIADRIVEFLTVAKHQYSDGSGVPRREIEEKLNLDSEAVLTALDDLINVGTVHEEDGNFILM</sequence>
<organism evidence="1 2">
    <name type="scientific">Hanseniaspora guilliermondii</name>
    <dbReference type="NCBI Taxonomy" id="56406"/>
    <lineage>
        <taxon>Eukaryota</taxon>
        <taxon>Fungi</taxon>
        <taxon>Dikarya</taxon>
        <taxon>Ascomycota</taxon>
        <taxon>Saccharomycotina</taxon>
        <taxon>Saccharomycetes</taxon>
        <taxon>Saccharomycodales</taxon>
        <taxon>Saccharomycodaceae</taxon>
        <taxon>Hanseniaspora</taxon>
    </lineage>
</organism>